<dbReference type="PRINTS" id="PR00039">
    <property type="entry name" value="HTHLYSR"/>
</dbReference>
<proteinExistence type="inferred from homology"/>
<dbReference type="Pfam" id="PF03466">
    <property type="entry name" value="LysR_substrate"/>
    <property type="match status" value="1"/>
</dbReference>
<dbReference type="PROSITE" id="PS50931">
    <property type="entry name" value="HTH_LYSR"/>
    <property type="match status" value="1"/>
</dbReference>
<keyword evidence="3 6" id="KW-0238">DNA-binding</keyword>
<dbReference type="RefSeq" id="WP_310170773.1">
    <property type="nucleotide sequence ID" value="NZ_BAABHE010000002.1"/>
</dbReference>
<keyword evidence="7" id="KW-1185">Reference proteome</keyword>
<dbReference type="SUPFAM" id="SSF46785">
    <property type="entry name" value="Winged helix' DNA-binding domain"/>
    <property type="match status" value="1"/>
</dbReference>
<evidence type="ECO:0000256" key="4">
    <source>
        <dbReference type="ARBA" id="ARBA00023163"/>
    </source>
</evidence>
<evidence type="ECO:0000313" key="6">
    <source>
        <dbReference type="EMBL" id="MDR7346172.1"/>
    </source>
</evidence>
<dbReference type="Gene3D" id="1.10.10.10">
    <property type="entry name" value="Winged helix-like DNA-binding domain superfamily/Winged helix DNA-binding domain"/>
    <property type="match status" value="1"/>
</dbReference>
<dbReference type="GO" id="GO:0003677">
    <property type="term" value="F:DNA binding"/>
    <property type="evidence" value="ECO:0007669"/>
    <property type="project" value="UniProtKB-KW"/>
</dbReference>
<dbReference type="InterPro" id="IPR036388">
    <property type="entry name" value="WH-like_DNA-bd_sf"/>
</dbReference>
<dbReference type="EMBL" id="JAVDYJ010000001">
    <property type="protein sequence ID" value="MDR7346172.1"/>
    <property type="molecule type" value="Genomic_DNA"/>
</dbReference>
<evidence type="ECO:0000256" key="1">
    <source>
        <dbReference type="ARBA" id="ARBA00009437"/>
    </source>
</evidence>
<dbReference type="Gene3D" id="3.40.190.10">
    <property type="entry name" value="Periplasmic binding protein-like II"/>
    <property type="match status" value="2"/>
</dbReference>
<feature type="domain" description="HTH lysR-type" evidence="5">
    <location>
        <begin position="1"/>
        <end position="58"/>
    </location>
</feature>
<accession>A0ABU2AXV3</accession>
<dbReference type="InterPro" id="IPR005119">
    <property type="entry name" value="LysR_subst-bd"/>
</dbReference>
<keyword evidence="2" id="KW-0805">Transcription regulation</keyword>
<reference evidence="6 7" key="1">
    <citation type="submission" date="2023-07" db="EMBL/GenBank/DDBJ databases">
        <title>Sequencing the genomes of 1000 actinobacteria strains.</title>
        <authorList>
            <person name="Klenk H.-P."/>
        </authorList>
    </citation>
    <scope>NUCLEOTIDE SEQUENCE [LARGE SCALE GENOMIC DNA]</scope>
    <source>
        <strain evidence="6 7">DSM 22966</strain>
    </source>
</reference>
<evidence type="ECO:0000256" key="2">
    <source>
        <dbReference type="ARBA" id="ARBA00023015"/>
    </source>
</evidence>
<evidence type="ECO:0000256" key="3">
    <source>
        <dbReference type="ARBA" id="ARBA00023125"/>
    </source>
</evidence>
<dbReference type="Proteomes" id="UP001183794">
    <property type="component" value="Unassembled WGS sequence"/>
</dbReference>
<dbReference type="Pfam" id="PF00126">
    <property type="entry name" value="HTH_1"/>
    <property type="match status" value="1"/>
</dbReference>
<gene>
    <name evidence="6" type="ORF">J2S62_000429</name>
</gene>
<dbReference type="InterPro" id="IPR000847">
    <property type="entry name" value="LysR_HTH_N"/>
</dbReference>
<name>A0ABU2AXV3_9MICC</name>
<evidence type="ECO:0000259" key="5">
    <source>
        <dbReference type="PROSITE" id="PS50931"/>
    </source>
</evidence>
<organism evidence="6 7">
    <name type="scientific">Enteractinococcus fodinae</name>
    <dbReference type="NCBI Taxonomy" id="684663"/>
    <lineage>
        <taxon>Bacteria</taxon>
        <taxon>Bacillati</taxon>
        <taxon>Actinomycetota</taxon>
        <taxon>Actinomycetes</taxon>
        <taxon>Micrococcales</taxon>
        <taxon>Micrococcaceae</taxon>
    </lineage>
</organism>
<sequence>MDLHHIHAFLAVAEELHFGRAATRLHITQPPLTRTIKQLERELDATLFKRSTRSVELTAAGQALVQPAQDILTAYRLAEQAVQSAGKGEVGRVRLGFAGPSSHLWIADLSQYIRQHYPGISFELQSTTYADHGLQLILDGTLDLGIARWSVDLAGLESRVIAEEHYVLAVPEGHPFAERESVSIAECRHEHFVALPAESRSAVRDSFFQLAYEAEFAPKIAQTAQDSWTLMALVGAGIGINFTVDSIFHGTDHPRVRMVRLEEGVEPSYARLFWRSDDDSPALHTVLKVAEALLPATRSDAATTELDESDLTR</sequence>
<dbReference type="CDD" id="cd08414">
    <property type="entry name" value="PBP2_LTTR_aromatics_like"/>
    <property type="match status" value="1"/>
</dbReference>
<keyword evidence="4" id="KW-0804">Transcription</keyword>
<dbReference type="InterPro" id="IPR036390">
    <property type="entry name" value="WH_DNA-bd_sf"/>
</dbReference>
<comment type="similarity">
    <text evidence="1">Belongs to the LysR transcriptional regulatory family.</text>
</comment>
<evidence type="ECO:0000313" key="7">
    <source>
        <dbReference type="Proteomes" id="UP001183794"/>
    </source>
</evidence>
<protein>
    <submittedName>
        <fullName evidence="6">DNA-binding transcriptional LysR family regulator</fullName>
    </submittedName>
</protein>
<dbReference type="PANTHER" id="PTHR30346">
    <property type="entry name" value="TRANSCRIPTIONAL DUAL REGULATOR HCAR-RELATED"/>
    <property type="match status" value="1"/>
</dbReference>
<comment type="caution">
    <text evidence="6">The sequence shown here is derived from an EMBL/GenBank/DDBJ whole genome shotgun (WGS) entry which is preliminary data.</text>
</comment>
<dbReference type="PANTHER" id="PTHR30346:SF0">
    <property type="entry name" value="HCA OPERON TRANSCRIPTIONAL ACTIVATOR HCAR"/>
    <property type="match status" value="1"/>
</dbReference>
<dbReference type="SUPFAM" id="SSF53850">
    <property type="entry name" value="Periplasmic binding protein-like II"/>
    <property type="match status" value="1"/>
</dbReference>